<accession>A0A934Q646</accession>
<name>A0A934Q646_9MICO</name>
<proteinExistence type="predicted"/>
<gene>
    <name evidence="3" type="ORF">JD276_08480</name>
</gene>
<dbReference type="RefSeq" id="WP_200115208.1">
    <property type="nucleotide sequence ID" value="NZ_JAEHOH010000010.1"/>
</dbReference>
<feature type="chain" id="PRO_5037210499" evidence="1">
    <location>
        <begin position="30"/>
        <end position="354"/>
    </location>
</feature>
<dbReference type="Pfam" id="PF09084">
    <property type="entry name" value="NMT1"/>
    <property type="match status" value="1"/>
</dbReference>
<reference evidence="3" key="1">
    <citation type="submission" date="2020-12" db="EMBL/GenBank/DDBJ databases">
        <title>Leucobacter sp. CAS1, isolated from Chromium sludge.</title>
        <authorList>
            <person name="Xu Z."/>
        </authorList>
    </citation>
    <scope>NUCLEOTIDE SEQUENCE</scope>
    <source>
        <strain evidence="3">CSA1</strain>
    </source>
</reference>
<comment type="caution">
    <text evidence="3">The sequence shown here is derived from an EMBL/GenBank/DDBJ whole genome shotgun (WGS) entry which is preliminary data.</text>
</comment>
<organism evidence="3 4">
    <name type="scientific">Leucobacter chromiisoli</name>
    <dbReference type="NCBI Taxonomy" id="2796471"/>
    <lineage>
        <taxon>Bacteria</taxon>
        <taxon>Bacillati</taxon>
        <taxon>Actinomycetota</taxon>
        <taxon>Actinomycetes</taxon>
        <taxon>Micrococcales</taxon>
        <taxon>Microbacteriaceae</taxon>
        <taxon>Leucobacter</taxon>
    </lineage>
</organism>
<dbReference type="Gene3D" id="3.40.190.10">
    <property type="entry name" value="Periplasmic binding protein-like II"/>
    <property type="match status" value="2"/>
</dbReference>
<keyword evidence="4" id="KW-1185">Reference proteome</keyword>
<sequence>MSKKTRIIGALAAVGLALGVSACSGGASAGGDSGGSGSTDAPIKFEWGMATGSYLATYIALDKGYFADEGLDPNIQVFQSGAPMLAAFESDSLDVGTVGLATVFALGKDIDIRYFGLEGDASAASGLVAREGSSIQSLEDLANGSPVGVPTGTCAMVSAYYAAESIGAEFNDMNVVDVVPNLYANSFESNSIEAGFSWSPFIVDLEDAGSEIIGWDAEWVPGGGSCPETQFGRGDFLDEHPEVPEKMLRALDRAWADIRADRSIAVDALVERLSVSRETAVDVVDRYVDAQPELADLLDPSNRFAFVGDEGLVAQLEVASDAFAALDVIEAPIPLERLQSAVDSSAIEAVVNGE</sequence>
<dbReference type="AlphaFoldDB" id="A0A934Q646"/>
<evidence type="ECO:0000259" key="2">
    <source>
        <dbReference type="Pfam" id="PF09084"/>
    </source>
</evidence>
<evidence type="ECO:0000313" key="3">
    <source>
        <dbReference type="EMBL" id="MBK0419070.1"/>
    </source>
</evidence>
<evidence type="ECO:0000256" key="1">
    <source>
        <dbReference type="SAM" id="SignalP"/>
    </source>
</evidence>
<feature type="signal peptide" evidence="1">
    <location>
        <begin position="1"/>
        <end position="29"/>
    </location>
</feature>
<dbReference type="InterPro" id="IPR015168">
    <property type="entry name" value="SsuA/THI5"/>
</dbReference>
<protein>
    <submittedName>
        <fullName evidence="3">ABC transporter substrate-binding protein</fullName>
    </submittedName>
</protein>
<dbReference type="SUPFAM" id="SSF53850">
    <property type="entry name" value="Periplasmic binding protein-like II"/>
    <property type="match status" value="1"/>
</dbReference>
<feature type="domain" description="SsuA/THI5-like" evidence="2">
    <location>
        <begin position="56"/>
        <end position="260"/>
    </location>
</feature>
<dbReference type="PROSITE" id="PS51257">
    <property type="entry name" value="PROKAR_LIPOPROTEIN"/>
    <property type="match status" value="1"/>
</dbReference>
<dbReference type="EMBL" id="JAEHOH010000010">
    <property type="protein sequence ID" value="MBK0419070.1"/>
    <property type="molecule type" value="Genomic_DNA"/>
</dbReference>
<keyword evidence="1" id="KW-0732">Signal</keyword>
<dbReference type="PANTHER" id="PTHR30024">
    <property type="entry name" value="ALIPHATIC SULFONATES-BINDING PROTEIN-RELATED"/>
    <property type="match status" value="1"/>
</dbReference>
<evidence type="ECO:0000313" key="4">
    <source>
        <dbReference type="Proteomes" id="UP000608530"/>
    </source>
</evidence>
<dbReference type="Proteomes" id="UP000608530">
    <property type="component" value="Unassembled WGS sequence"/>
</dbReference>